<dbReference type="EMBL" id="AP022595">
    <property type="protein sequence ID" value="BBY61195.1"/>
    <property type="molecule type" value="Genomic_DNA"/>
</dbReference>
<accession>A0A7I7SYY2</accession>
<sequence length="81" mass="8969">MHSLITMTGALVLTRRGHLRGRGGFAYVLLIEYGIDLPREMQIDVARRVQALADERGVEVKPVELYDLFVAADSESALNAI</sequence>
<dbReference type="KEGG" id="msar:MSAR_43310"/>
<dbReference type="Proteomes" id="UP000466445">
    <property type="component" value="Chromosome"/>
</dbReference>
<reference evidence="1 2" key="1">
    <citation type="journal article" date="2019" name="Emerg. Microbes Infect.">
        <title>Comprehensive subspecies identification of 175 nontuberculous mycobacteria species based on 7547 genomic profiles.</title>
        <authorList>
            <person name="Matsumoto Y."/>
            <person name="Kinjo T."/>
            <person name="Motooka D."/>
            <person name="Nabeya D."/>
            <person name="Jung N."/>
            <person name="Uechi K."/>
            <person name="Horii T."/>
            <person name="Iida T."/>
            <person name="Fujita J."/>
            <person name="Nakamura S."/>
        </authorList>
    </citation>
    <scope>NUCLEOTIDE SEQUENCE [LARGE SCALE GENOMIC DNA]</scope>
    <source>
        <strain evidence="1 2">JCM 30395</strain>
    </source>
</reference>
<evidence type="ECO:0000313" key="2">
    <source>
        <dbReference type="Proteomes" id="UP000466445"/>
    </source>
</evidence>
<organism evidence="1 2">
    <name type="scientific">Mycolicibacterium sarraceniae</name>
    <dbReference type="NCBI Taxonomy" id="1534348"/>
    <lineage>
        <taxon>Bacteria</taxon>
        <taxon>Bacillati</taxon>
        <taxon>Actinomycetota</taxon>
        <taxon>Actinomycetes</taxon>
        <taxon>Mycobacteriales</taxon>
        <taxon>Mycobacteriaceae</taxon>
        <taxon>Mycolicibacterium</taxon>
    </lineage>
</organism>
<name>A0A7I7SYY2_9MYCO</name>
<evidence type="ECO:0000313" key="1">
    <source>
        <dbReference type="EMBL" id="BBY61195.1"/>
    </source>
</evidence>
<gene>
    <name evidence="1" type="ORF">MSAR_43310</name>
</gene>
<dbReference type="AlphaFoldDB" id="A0A7I7SYY2"/>
<protein>
    <submittedName>
        <fullName evidence="1">Uncharacterized protein</fullName>
    </submittedName>
</protein>
<dbReference type="SUPFAM" id="SSF89000">
    <property type="entry name" value="post-HMGL domain-like"/>
    <property type="match status" value="1"/>
</dbReference>
<dbReference type="Gene3D" id="1.10.1220.20">
    <property type="match status" value="1"/>
</dbReference>
<keyword evidence="2" id="KW-1185">Reference proteome</keyword>
<proteinExistence type="predicted"/>